<dbReference type="GO" id="GO:0005524">
    <property type="term" value="F:ATP binding"/>
    <property type="evidence" value="ECO:0007669"/>
    <property type="project" value="InterPro"/>
</dbReference>
<reference evidence="1 2" key="2">
    <citation type="submission" date="2020-08" db="EMBL/GenBank/DDBJ databases">
        <title>The Agave Microbiome: Exploring the role of microbial communities in plant adaptations to desert environments.</title>
        <authorList>
            <person name="Partida-Martinez L.P."/>
        </authorList>
    </citation>
    <scope>NUCLEOTIDE SEQUENCE [LARGE SCALE GENOMIC DNA]</scope>
    <source>
        <strain evidence="1 2">AT2.17</strain>
    </source>
</reference>
<dbReference type="GO" id="GO:0043138">
    <property type="term" value="F:3'-5' DNA helicase activity"/>
    <property type="evidence" value="ECO:0007669"/>
    <property type="project" value="TreeGrafter"/>
</dbReference>
<sequence>MNEDLRAHAAAVLAAAPCSVEMPAGTGKTHLLGTAAAVAADEGHRSLVLTHTNAGVDAIRKRLRKFGVPPAMVRVDTLTSWAFTLSRSYSTIAGVIVSELPDWTQSTAYLSGAGAVARSRAIADMHAASFDYLFIDEYQDCSLVLHDFVLALAEATPRTVVFGDRLQGIFTFDGPMANWDHHVLTNFPHHHIPVHPHRWTHHNTELGAWLLETRTLLTAGNTFDFAHHEVPGLTFVQAVGPTALAQVAHGFRDFNETVVLFDKWPRDVAGHASRLGGSYTVMEDISGNFMRDMLRDVPAPGDPQIARWFAGFAKGCVVGLAGVDGPVLSRLARGETVSHYQRDGISEVLAALDALLTNPTYEQVAVAAAVVRNTPGLRVYRWEAWNDTREALTLTSTSGEPPLDNLARVRDRVRRSGRRSESRIASRTLLVKGLEYDHVIIADVSKMTDPCNLYVALSRARKSVTILGSSSRILLRAGG</sequence>
<comment type="caution">
    <text evidence="1">The sequence shown here is derived from an EMBL/GenBank/DDBJ whole genome shotgun (WGS) entry which is preliminary data.</text>
</comment>
<dbReference type="InterPro" id="IPR000212">
    <property type="entry name" value="DNA_helicase_UvrD/REP"/>
</dbReference>
<dbReference type="PANTHER" id="PTHR11070">
    <property type="entry name" value="UVRD / RECB / PCRA DNA HELICASE FAMILY MEMBER"/>
    <property type="match status" value="1"/>
</dbReference>
<reference evidence="1 2" key="1">
    <citation type="submission" date="2020-07" db="EMBL/GenBank/DDBJ databases">
        <authorList>
            <person name="Partida-Martinez L."/>
            <person name="Huntemann M."/>
            <person name="Clum A."/>
            <person name="Wang J."/>
            <person name="Palaniappan K."/>
            <person name="Ritter S."/>
            <person name="Chen I.-M."/>
            <person name="Stamatis D."/>
            <person name="Reddy T."/>
            <person name="O'Malley R."/>
            <person name="Daum C."/>
            <person name="Shapiro N."/>
            <person name="Ivanova N."/>
            <person name="Kyrpides N."/>
            <person name="Woyke T."/>
        </authorList>
    </citation>
    <scope>NUCLEOTIDE SEQUENCE [LARGE SCALE GENOMIC DNA]</scope>
    <source>
        <strain evidence="1 2">AT2.17</strain>
    </source>
</reference>
<dbReference type="Gene3D" id="3.40.50.300">
    <property type="entry name" value="P-loop containing nucleotide triphosphate hydrolases"/>
    <property type="match status" value="2"/>
</dbReference>
<dbReference type="Pfam" id="PF13245">
    <property type="entry name" value="AAA_19"/>
    <property type="match status" value="1"/>
</dbReference>
<organism evidence="1 2">
    <name type="scientific">Nocardioides cavernae</name>
    <dbReference type="NCBI Taxonomy" id="1921566"/>
    <lineage>
        <taxon>Bacteria</taxon>
        <taxon>Bacillati</taxon>
        <taxon>Actinomycetota</taxon>
        <taxon>Actinomycetes</taxon>
        <taxon>Propionibacteriales</taxon>
        <taxon>Nocardioidaceae</taxon>
        <taxon>Nocardioides</taxon>
    </lineage>
</organism>
<dbReference type="EMBL" id="JACCBW010000005">
    <property type="protein sequence ID" value="NYE38663.1"/>
    <property type="molecule type" value="Genomic_DNA"/>
</dbReference>
<dbReference type="SUPFAM" id="SSF52540">
    <property type="entry name" value="P-loop containing nucleoside triphosphate hydrolases"/>
    <property type="match status" value="1"/>
</dbReference>
<evidence type="ECO:0000313" key="1">
    <source>
        <dbReference type="EMBL" id="NYE38663.1"/>
    </source>
</evidence>
<name>A0A7Y9H6A1_9ACTN</name>
<proteinExistence type="predicted"/>
<dbReference type="AlphaFoldDB" id="A0A7Y9H6A1"/>
<gene>
    <name evidence="1" type="ORF">F4692_003813</name>
</gene>
<dbReference type="PANTHER" id="PTHR11070:SF2">
    <property type="entry name" value="ATP-DEPENDENT DNA HELICASE SRS2"/>
    <property type="match status" value="1"/>
</dbReference>
<accession>A0A7Y9H6A1</accession>
<evidence type="ECO:0000313" key="2">
    <source>
        <dbReference type="Proteomes" id="UP000549911"/>
    </source>
</evidence>
<evidence type="ECO:0008006" key="3">
    <source>
        <dbReference type="Google" id="ProtNLM"/>
    </source>
</evidence>
<dbReference type="GO" id="GO:0003677">
    <property type="term" value="F:DNA binding"/>
    <property type="evidence" value="ECO:0007669"/>
    <property type="project" value="InterPro"/>
</dbReference>
<dbReference type="Proteomes" id="UP000549911">
    <property type="component" value="Unassembled WGS sequence"/>
</dbReference>
<dbReference type="GO" id="GO:0000725">
    <property type="term" value="P:recombinational repair"/>
    <property type="evidence" value="ECO:0007669"/>
    <property type="project" value="TreeGrafter"/>
</dbReference>
<protein>
    <recommendedName>
        <fullName evidence="3">DNA helicase</fullName>
    </recommendedName>
</protein>
<dbReference type="RefSeq" id="WP_179621291.1">
    <property type="nucleotide sequence ID" value="NZ_JACCBW010000005.1"/>
</dbReference>
<keyword evidence="2" id="KW-1185">Reference proteome</keyword>
<dbReference type="InterPro" id="IPR027417">
    <property type="entry name" value="P-loop_NTPase"/>
</dbReference>